<protein>
    <submittedName>
        <fullName evidence="2">MarR family transcriptional regulator</fullName>
    </submittedName>
</protein>
<sequence length="152" mass="17470">MTTTIARKEEETSLDTRAAVEIFFYAYKALTNKPDEMLAKRGLARVHHRILFFVARYPKLSVKDLLSFLGVTKQAINIPLRQLMEMGLICSQAAPHDKRVKQLTLSEEGVRLEESLHREQQRLLQTAFGDCGDKATRDWFLINGRLSEHMLP</sequence>
<proteinExistence type="predicted"/>
<reference evidence="2 3" key="1">
    <citation type="submission" date="2018-01" db="EMBL/GenBank/DDBJ databases">
        <title>Genomic Sequence of Chromobacterium MWU13-2610 from wild cranberry bogs within the Cape Cod National Seashore.</title>
        <authorList>
            <person name="O'Hara-Hanley K."/>
            <person name="Soby S."/>
            <person name="Harrison A."/>
        </authorList>
    </citation>
    <scope>NUCLEOTIDE SEQUENCE [LARGE SCALE GENOMIC DNA]</scope>
    <source>
        <strain evidence="2 3">MWU13-2610</strain>
    </source>
</reference>
<dbReference type="SMART" id="SM00347">
    <property type="entry name" value="HTH_MARR"/>
    <property type="match status" value="1"/>
</dbReference>
<dbReference type="PROSITE" id="PS50995">
    <property type="entry name" value="HTH_MARR_2"/>
    <property type="match status" value="1"/>
</dbReference>
<dbReference type="GO" id="GO:0006950">
    <property type="term" value="P:response to stress"/>
    <property type="evidence" value="ECO:0007669"/>
    <property type="project" value="TreeGrafter"/>
</dbReference>
<feature type="domain" description="HTH marR-type" evidence="1">
    <location>
        <begin position="16"/>
        <end position="148"/>
    </location>
</feature>
<accession>A0A2K4MP70</accession>
<dbReference type="InterPro" id="IPR039422">
    <property type="entry name" value="MarR/SlyA-like"/>
</dbReference>
<gene>
    <name evidence="2" type="ORF">C2134_09390</name>
</gene>
<dbReference type="InterPro" id="IPR036388">
    <property type="entry name" value="WH-like_DNA-bd_sf"/>
</dbReference>
<dbReference type="InterPro" id="IPR036390">
    <property type="entry name" value="WH_DNA-bd_sf"/>
</dbReference>
<dbReference type="PANTHER" id="PTHR33164">
    <property type="entry name" value="TRANSCRIPTIONAL REGULATOR, MARR FAMILY"/>
    <property type="match status" value="1"/>
</dbReference>
<organism evidence="2 3">
    <name type="scientific">Chromobacterium sinusclupearum</name>
    <dbReference type="NCBI Taxonomy" id="2077146"/>
    <lineage>
        <taxon>Bacteria</taxon>
        <taxon>Pseudomonadati</taxon>
        <taxon>Pseudomonadota</taxon>
        <taxon>Betaproteobacteria</taxon>
        <taxon>Neisseriales</taxon>
        <taxon>Chromobacteriaceae</taxon>
        <taxon>Chromobacterium</taxon>
    </lineage>
</organism>
<dbReference type="PANTHER" id="PTHR33164:SF44">
    <property type="entry name" value="TRANSCRIPTIONAL REGULATORY PROTEIN"/>
    <property type="match status" value="1"/>
</dbReference>
<dbReference type="RefSeq" id="WP_103319501.1">
    <property type="nucleotide sequence ID" value="NZ_PPTF01000032.1"/>
</dbReference>
<dbReference type="SUPFAM" id="SSF46785">
    <property type="entry name" value="Winged helix' DNA-binding domain"/>
    <property type="match status" value="1"/>
</dbReference>
<dbReference type="EMBL" id="PPTF01000032">
    <property type="protein sequence ID" value="POA98870.1"/>
    <property type="molecule type" value="Genomic_DNA"/>
</dbReference>
<dbReference type="GO" id="GO:0003700">
    <property type="term" value="F:DNA-binding transcription factor activity"/>
    <property type="evidence" value="ECO:0007669"/>
    <property type="project" value="InterPro"/>
</dbReference>
<evidence type="ECO:0000259" key="1">
    <source>
        <dbReference type="PROSITE" id="PS50995"/>
    </source>
</evidence>
<name>A0A2K4MP70_9NEIS</name>
<dbReference type="Gene3D" id="1.10.10.10">
    <property type="entry name" value="Winged helix-like DNA-binding domain superfamily/Winged helix DNA-binding domain"/>
    <property type="match status" value="1"/>
</dbReference>
<evidence type="ECO:0000313" key="2">
    <source>
        <dbReference type="EMBL" id="POA98870.1"/>
    </source>
</evidence>
<evidence type="ECO:0000313" key="3">
    <source>
        <dbReference type="Proteomes" id="UP000236416"/>
    </source>
</evidence>
<comment type="caution">
    <text evidence="2">The sequence shown here is derived from an EMBL/GenBank/DDBJ whole genome shotgun (WGS) entry which is preliminary data.</text>
</comment>
<dbReference type="Proteomes" id="UP000236416">
    <property type="component" value="Unassembled WGS sequence"/>
</dbReference>
<dbReference type="AlphaFoldDB" id="A0A2K4MP70"/>
<dbReference type="InterPro" id="IPR000835">
    <property type="entry name" value="HTH_MarR-typ"/>
</dbReference>
<keyword evidence="3" id="KW-1185">Reference proteome</keyword>
<dbReference type="Pfam" id="PF12802">
    <property type="entry name" value="MarR_2"/>
    <property type="match status" value="1"/>
</dbReference>